<sequence>MRSRKAPYTSKQQGRFDMNRPCCFSRPAVLRLRGFRRGRQARFVLAEHREQHGAQRAENARGYEIGRGRDVPQKRARQCREGHHNVPQQVVGAEHAGLAPLRREFDNQRLAGGLPELFQAADDERDDERRHGFGKQQHHGEYRKESEGNGNQGF</sequence>
<name>A0A645JL92_9ZZZZ</name>
<reference evidence="2" key="1">
    <citation type="submission" date="2019-08" db="EMBL/GenBank/DDBJ databases">
        <authorList>
            <person name="Kucharzyk K."/>
            <person name="Murdoch R.W."/>
            <person name="Higgins S."/>
            <person name="Loffler F."/>
        </authorList>
    </citation>
    <scope>NUCLEOTIDE SEQUENCE</scope>
</reference>
<dbReference type="EMBL" id="VSSQ01142995">
    <property type="protein sequence ID" value="MPN63489.1"/>
    <property type="molecule type" value="Genomic_DNA"/>
</dbReference>
<comment type="caution">
    <text evidence="2">The sequence shown here is derived from an EMBL/GenBank/DDBJ whole genome shotgun (WGS) entry which is preliminary data.</text>
</comment>
<feature type="region of interest" description="Disordered" evidence="1">
    <location>
        <begin position="117"/>
        <end position="154"/>
    </location>
</feature>
<feature type="compositionally biased region" description="Basic and acidic residues" evidence="1">
    <location>
        <begin position="138"/>
        <end position="147"/>
    </location>
</feature>
<evidence type="ECO:0000256" key="1">
    <source>
        <dbReference type="SAM" id="MobiDB-lite"/>
    </source>
</evidence>
<gene>
    <name evidence="2" type="ORF">SDC9_211248</name>
</gene>
<dbReference type="AlphaFoldDB" id="A0A645JL92"/>
<evidence type="ECO:0000313" key="2">
    <source>
        <dbReference type="EMBL" id="MPN63489.1"/>
    </source>
</evidence>
<accession>A0A645JL92</accession>
<feature type="region of interest" description="Disordered" evidence="1">
    <location>
        <begin position="50"/>
        <end position="87"/>
    </location>
</feature>
<feature type="compositionally biased region" description="Basic and acidic residues" evidence="1">
    <location>
        <begin position="50"/>
        <end position="84"/>
    </location>
</feature>
<proteinExistence type="predicted"/>
<organism evidence="2">
    <name type="scientific">bioreactor metagenome</name>
    <dbReference type="NCBI Taxonomy" id="1076179"/>
    <lineage>
        <taxon>unclassified sequences</taxon>
        <taxon>metagenomes</taxon>
        <taxon>ecological metagenomes</taxon>
    </lineage>
</organism>
<protein>
    <submittedName>
        <fullName evidence="2">Uncharacterized protein</fullName>
    </submittedName>
</protein>